<evidence type="ECO:0000256" key="3">
    <source>
        <dbReference type="PROSITE-ProRule" id="PRU00708"/>
    </source>
</evidence>
<dbReference type="InterPro" id="IPR057027">
    <property type="entry name" value="TPR_mt"/>
</dbReference>
<reference evidence="5 6" key="1">
    <citation type="submission" date="2024-06" db="EMBL/GenBank/DDBJ databases">
        <title>A chromosome level genome sequence of Diviner's sage (Salvia divinorum).</title>
        <authorList>
            <person name="Ford S.A."/>
            <person name="Ro D.-K."/>
            <person name="Ness R.W."/>
            <person name="Phillips M.A."/>
        </authorList>
    </citation>
    <scope>NUCLEOTIDE SEQUENCE [LARGE SCALE GENOMIC DNA]</scope>
    <source>
        <strain evidence="5">SAF-2024a</strain>
        <tissue evidence="5">Leaf</tissue>
    </source>
</reference>
<sequence length="317" mass="34856">MIILRRLRKPSKTVTLIYDATAAQFSSQTANSAPSSAKFDDLINAAGRRGDFAAVRDLLSQRLNVGCLNTSNTFKFIASGTASLDDLLHNLAALDDWFARKHAHDALVAQLARLHRAAEALRVAVTMAKRSYGATPMTFDPIINALAKRKEMDAAWRAIDAMRACGVRPSPAAYNYILTGYCFVGDVASAADTLEKMEAEGMEAVAERYDALVLGACRAGRVEVALAVVRRAVESGVRALFSTYTHIIGEMMRRGYYEQAAEFVRIFAGKNEKLDAEIYGYLVRRLKYKRRIAEAKSVAEEMGQRGLPVTDLSIECT</sequence>
<accession>A0ABD1HSU9</accession>
<evidence type="ECO:0000256" key="2">
    <source>
        <dbReference type="ARBA" id="ARBA00022737"/>
    </source>
</evidence>
<feature type="repeat" description="PPR" evidence="3">
    <location>
        <begin position="170"/>
        <end position="204"/>
    </location>
</feature>
<dbReference type="PANTHER" id="PTHR47939:SF5">
    <property type="entry name" value="PENTACOTRIPEPTIDE-REPEAT REGION OF PRORP DOMAIN-CONTAINING PROTEIN"/>
    <property type="match status" value="1"/>
</dbReference>
<dbReference type="InterPro" id="IPR002885">
    <property type="entry name" value="PPR_rpt"/>
</dbReference>
<dbReference type="Gene3D" id="1.25.40.10">
    <property type="entry name" value="Tetratricopeptide repeat domain"/>
    <property type="match status" value="1"/>
</dbReference>
<feature type="repeat" description="PPR" evidence="3">
    <location>
        <begin position="135"/>
        <end position="169"/>
    </location>
</feature>
<evidence type="ECO:0000256" key="1">
    <source>
        <dbReference type="ARBA" id="ARBA00007626"/>
    </source>
</evidence>
<comment type="similarity">
    <text evidence="1">Belongs to the PPR family. P subfamily.</text>
</comment>
<keyword evidence="6" id="KW-1185">Reference proteome</keyword>
<dbReference type="EMBL" id="JBEAFC010000004">
    <property type="protein sequence ID" value="KAL1559272.1"/>
    <property type="molecule type" value="Genomic_DNA"/>
</dbReference>
<evidence type="ECO:0000313" key="6">
    <source>
        <dbReference type="Proteomes" id="UP001567538"/>
    </source>
</evidence>
<gene>
    <name evidence="5" type="ORF">AAHA92_09633</name>
</gene>
<protein>
    <submittedName>
        <fullName evidence="5">Pentatricopeptide repeat-containing protein, mitochondrial</fullName>
    </submittedName>
</protein>
<dbReference type="Pfam" id="PF23276">
    <property type="entry name" value="TPR_24"/>
    <property type="match status" value="1"/>
</dbReference>
<feature type="domain" description="Pentatricopeptide repeat-containing protein-mitochondrial" evidence="4">
    <location>
        <begin position="100"/>
        <end position="194"/>
    </location>
</feature>
<dbReference type="Proteomes" id="UP001567538">
    <property type="component" value="Unassembled WGS sequence"/>
</dbReference>
<dbReference type="Pfam" id="PF01535">
    <property type="entry name" value="PPR"/>
    <property type="match status" value="1"/>
</dbReference>
<evidence type="ECO:0000259" key="4">
    <source>
        <dbReference type="Pfam" id="PF23276"/>
    </source>
</evidence>
<dbReference type="PROSITE" id="PS51375">
    <property type="entry name" value="PPR"/>
    <property type="match status" value="2"/>
</dbReference>
<keyword evidence="2" id="KW-0677">Repeat</keyword>
<dbReference type="AlphaFoldDB" id="A0ABD1HSU9"/>
<organism evidence="5 6">
    <name type="scientific">Salvia divinorum</name>
    <name type="common">Maria pastora</name>
    <name type="synonym">Diviner's sage</name>
    <dbReference type="NCBI Taxonomy" id="28513"/>
    <lineage>
        <taxon>Eukaryota</taxon>
        <taxon>Viridiplantae</taxon>
        <taxon>Streptophyta</taxon>
        <taxon>Embryophyta</taxon>
        <taxon>Tracheophyta</taxon>
        <taxon>Spermatophyta</taxon>
        <taxon>Magnoliopsida</taxon>
        <taxon>eudicotyledons</taxon>
        <taxon>Gunneridae</taxon>
        <taxon>Pentapetalae</taxon>
        <taxon>asterids</taxon>
        <taxon>lamiids</taxon>
        <taxon>Lamiales</taxon>
        <taxon>Lamiaceae</taxon>
        <taxon>Nepetoideae</taxon>
        <taxon>Mentheae</taxon>
        <taxon>Salviinae</taxon>
        <taxon>Salvia</taxon>
        <taxon>Salvia subgen. Calosphace</taxon>
    </lineage>
</organism>
<name>A0ABD1HSU9_SALDI</name>
<evidence type="ECO:0000313" key="5">
    <source>
        <dbReference type="EMBL" id="KAL1559272.1"/>
    </source>
</evidence>
<comment type="caution">
    <text evidence="5">The sequence shown here is derived from an EMBL/GenBank/DDBJ whole genome shotgun (WGS) entry which is preliminary data.</text>
</comment>
<proteinExistence type="inferred from homology"/>
<dbReference type="InterPro" id="IPR011990">
    <property type="entry name" value="TPR-like_helical_dom_sf"/>
</dbReference>
<dbReference type="PANTHER" id="PTHR47939">
    <property type="entry name" value="MEMBRANE-ASSOCIATED SALT-INDUCIBLE PROTEIN-LIKE"/>
    <property type="match status" value="1"/>
</dbReference>
<dbReference type="InterPro" id="IPR050667">
    <property type="entry name" value="PPR-containing_protein"/>
</dbReference>
<dbReference type="NCBIfam" id="TIGR00756">
    <property type="entry name" value="PPR"/>
    <property type="match status" value="1"/>
</dbReference>